<evidence type="ECO:0000256" key="5">
    <source>
        <dbReference type="ARBA" id="ARBA00022448"/>
    </source>
</evidence>
<protein>
    <recommendedName>
        <fullName evidence="4">NADH-ubiquinone oxidoreductase chain 6</fullName>
        <ecNumber evidence="3">7.1.1.2</ecNumber>
    </recommendedName>
    <alternativeName>
        <fullName evidence="14">NADH dehydrogenase subunit 6</fullName>
    </alternativeName>
</protein>
<evidence type="ECO:0000256" key="6">
    <source>
        <dbReference type="ARBA" id="ARBA00022660"/>
    </source>
</evidence>
<evidence type="ECO:0000256" key="1">
    <source>
        <dbReference type="ARBA" id="ARBA00004225"/>
    </source>
</evidence>
<keyword evidence="8" id="KW-1278">Translocase</keyword>
<evidence type="ECO:0000256" key="13">
    <source>
        <dbReference type="ARBA" id="ARBA00023136"/>
    </source>
</evidence>
<evidence type="ECO:0000256" key="10">
    <source>
        <dbReference type="ARBA" id="ARBA00022989"/>
    </source>
</evidence>
<keyword evidence="11" id="KW-0520">NAD</keyword>
<dbReference type="GO" id="GO:0031966">
    <property type="term" value="C:mitochondrial membrane"/>
    <property type="evidence" value="ECO:0007669"/>
    <property type="project" value="UniProtKB-SubCell"/>
</dbReference>
<dbReference type="EC" id="7.1.1.2" evidence="3"/>
<keyword evidence="12 17" id="KW-0496">Mitochondrion</keyword>
<keyword evidence="6" id="KW-0679">Respiratory chain</keyword>
<evidence type="ECO:0000256" key="9">
    <source>
        <dbReference type="ARBA" id="ARBA00022982"/>
    </source>
</evidence>
<evidence type="ECO:0000256" key="11">
    <source>
        <dbReference type="ARBA" id="ARBA00023027"/>
    </source>
</evidence>
<dbReference type="InterPro" id="IPR050269">
    <property type="entry name" value="ComplexI_Subunit6"/>
</dbReference>
<dbReference type="EMBL" id="OL677995">
    <property type="protein sequence ID" value="UZZ43685.1"/>
    <property type="molecule type" value="Genomic_DNA"/>
</dbReference>
<feature type="transmembrane region" description="Helical" evidence="16">
    <location>
        <begin position="47"/>
        <end position="72"/>
    </location>
</feature>
<dbReference type="CTD" id="4541"/>
<sequence>MMKLTILSFMVMNSLFMLTFKTPLSLGVFLMMQTLLSCMVINSFLSLYWISYIFYLIMLGGLLILFMYMCSLASNEVFNLNFKYWLYFLILTMMTYFIIMFMNKLLIINIPTQSFQSQELILINENKFVVNKMYNLYTMNLTMMLIIYLLISLSLVTKLTNSNSGPLRTNI</sequence>
<evidence type="ECO:0000256" key="7">
    <source>
        <dbReference type="ARBA" id="ARBA00022692"/>
    </source>
</evidence>
<keyword evidence="7 16" id="KW-0812">Transmembrane</keyword>
<dbReference type="RefSeq" id="YP_010585949.1">
    <property type="nucleotide sequence ID" value="NC_069237.1"/>
</dbReference>
<feature type="transmembrane region" description="Helical" evidence="16">
    <location>
        <begin position="136"/>
        <end position="156"/>
    </location>
</feature>
<evidence type="ECO:0000256" key="15">
    <source>
        <dbReference type="ARBA" id="ARBA00049551"/>
    </source>
</evidence>
<proteinExistence type="inferred from homology"/>
<comment type="similarity">
    <text evidence="2">Belongs to the complex I subunit 6 family.</text>
</comment>
<dbReference type="PANTHER" id="PTHR11435:SF1">
    <property type="entry name" value="NADH-UBIQUINONE OXIDOREDUCTASE CHAIN 6"/>
    <property type="match status" value="1"/>
</dbReference>
<dbReference type="PANTHER" id="PTHR11435">
    <property type="entry name" value="NADH UBIQUINONE OXIDOREDUCTASE SUBUNIT ND6"/>
    <property type="match status" value="1"/>
</dbReference>
<feature type="transmembrane region" description="Helical" evidence="16">
    <location>
        <begin position="84"/>
        <end position="102"/>
    </location>
</feature>
<evidence type="ECO:0000256" key="14">
    <source>
        <dbReference type="ARBA" id="ARBA00031019"/>
    </source>
</evidence>
<evidence type="ECO:0000256" key="8">
    <source>
        <dbReference type="ARBA" id="ARBA00022967"/>
    </source>
</evidence>
<dbReference type="GeneID" id="77424800"/>
<dbReference type="GO" id="GO:0008137">
    <property type="term" value="F:NADH dehydrogenase (ubiquinone) activity"/>
    <property type="evidence" value="ECO:0007669"/>
    <property type="project" value="UniProtKB-EC"/>
</dbReference>
<keyword evidence="5" id="KW-0813">Transport</keyword>
<organism evidence="17">
    <name type="scientific">Parapsyche difformis</name>
    <dbReference type="NCBI Taxonomy" id="2904886"/>
    <lineage>
        <taxon>Eukaryota</taxon>
        <taxon>Metazoa</taxon>
        <taxon>Ecdysozoa</taxon>
        <taxon>Arthropoda</taxon>
        <taxon>Hexapoda</taxon>
        <taxon>Insecta</taxon>
        <taxon>Pterygota</taxon>
        <taxon>Neoptera</taxon>
        <taxon>Endopterygota</taxon>
        <taxon>Trichoptera</taxon>
        <taxon>Annulipalpia</taxon>
        <taxon>Hydropsychoidea</taxon>
        <taxon>Hydropsychidae</taxon>
        <taxon>Arctopsychinae</taxon>
        <taxon>Parapsyche</taxon>
    </lineage>
</organism>
<gene>
    <name evidence="17" type="primary">ND6</name>
</gene>
<evidence type="ECO:0000313" key="17">
    <source>
        <dbReference type="EMBL" id="UZZ43685.1"/>
    </source>
</evidence>
<dbReference type="AlphaFoldDB" id="A0A9E8LNL9"/>
<reference evidence="17" key="1">
    <citation type="submission" date="2021-11" db="EMBL/GenBank/DDBJ databases">
        <authorList>
            <person name="Ge X.-Y."/>
            <person name="Peng L."/>
            <person name="Sun C.-H."/>
            <person name="Wang B.-X."/>
        </authorList>
    </citation>
    <scope>NUCLEOTIDE SEQUENCE</scope>
</reference>
<evidence type="ECO:0000256" key="2">
    <source>
        <dbReference type="ARBA" id="ARBA00005698"/>
    </source>
</evidence>
<accession>A0A9E8LNL9</accession>
<comment type="catalytic activity">
    <reaction evidence="15">
        <text>a ubiquinone + NADH + 5 H(+)(in) = a ubiquinol + NAD(+) + 4 H(+)(out)</text>
        <dbReference type="Rhea" id="RHEA:29091"/>
        <dbReference type="Rhea" id="RHEA-COMP:9565"/>
        <dbReference type="Rhea" id="RHEA-COMP:9566"/>
        <dbReference type="ChEBI" id="CHEBI:15378"/>
        <dbReference type="ChEBI" id="CHEBI:16389"/>
        <dbReference type="ChEBI" id="CHEBI:17976"/>
        <dbReference type="ChEBI" id="CHEBI:57540"/>
        <dbReference type="ChEBI" id="CHEBI:57945"/>
        <dbReference type="EC" id="7.1.1.2"/>
    </reaction>
</comment>
<reference evidence="17" key="2">
    <citation type="journal article" date="2022" name="Syst. Entomol.">
        <title>Massive gene rearrangements of mitochondrial genomes and implications for the phylogeny of Trichoptera (Insecta).</title>
        <authorList>
            <person name="Ge X."/>
            <person name="Peng L."/>
            <person name="Vogler A.P."/>
            <person name="Morse J.C."/>
            <person name="Yang L."/>
            <person name="Sun C."/>
            <person name="Wang B."/>
        </authorList>
    </citation>
    <scope>NUCLEOTIDE SEQUENCE</scope>
</reference>
<geneLocation type="mitochondrion" evidence="17"/>
<evidence type="ECO:0000256" key="3">
    <source>
        <dbReference type="ARBA" id="ARBA00012944"/>
    </source>
</evidence>
<evidence type="ECO:0000256" key="16">
    <source>
        <dbReference type="SAM" id="Phobius"/>
    </source>
</evidence>
<name>A0A9E8LNL9_9NEOP</name>
<keyword evidence="9" id="KW-0249">Electron transport</keyword>
<keyword evidence="13 16" id="KW-0472">Membrane</keyword>
<evidence type="ECO:0000256" key="4">
    <source>
        <dbReference type="ARBA" id="ARBA00021095"/>
    </source>
</evidence>
<comment type="subcellular location">
    <subcellularLocation>
        <location evidence="1">Mitochondrion membrane</location>
        <topology evidence="1">Multi-pass membrane protein</topology>
    </subcellularLocation>
</comment>
<keyword evidence="10 16" id="KW-1133">Transmembrane helix</keyword>
<evidence type="ECO:0000256" key="12">
    <source>
        <dbReference type="ARBA" id="ARBA00023128"/>
    </source>
</evidence>